<dbReference type="Gene3D" id="1.20.1250.20">
    <property type="entry name" value="MFS general substrate transporter like domains"/>
    <property type="match status" value="1"/>
</dbReference>
<evidence type="ECO:0000313" key="10">
    <source>
        <dbReference type="EMBL" id="RAL14352.1"/>
    </source>
</evidence>
<dbReference type="GO" id="GO:0005886">
    <property type="term" value="C:plasma membrane"/>
    <property type="evidence" value="ECO:0007669"/>
    <property type="project" value="UniProtKB-SubCell"/>
</dbReference>
<dbReference type="InterPro" id="IPR020846">
    <property type="entry name" value="MFS_dom"/>
</dbReference>
<keyword evidence="2" id="KW-0813">Transport</keyword>
<feature type="transmembrane region" description="Helical" evidence="8">
    <location>
        <begin position="193"/>
        <end position="214"/>
    </location>
</feature>
<keyword evidence="3" id="KW-1003">Cell membrane</keyword>
<dbReference type="PROSITE" id="PS50850">
    <property type="entry name" value="MFS"/>
    <property type="match status" value="1"/>
</dbReference>
<feature type="transmembrane region" description="Helical" evidence="8">
    <location>
        <begin position="383"/>
        <end position="405"/>
    </location>
</feature>
<evidence type="ECO:0000256" key="4">
    <source>
        <dbReference type="ARBA" id="ARBA00022692"/>
    </source>
</evidence>
<dbReference type="FunFam" id="1.20.1250.20:FF:000011">
    <property type="entry name" value="MFS multidrug transporter, putative"/>
    <property type="match status" value="1"/>
</dbReference>
<accession>A0A395I2F0</accession>
<evidence type="ECO:0000259" key="9">
    <source>
        <dbReference type="PROSITE" id="PS50850"/>
    </source>
</evidence>
<feature type="transmembrane region" description="Helical" evidence="8">
    <location>
        <begin position="134"/>
        <end position="152"/>
    </location>
</feature>
<evidence type="ECO:0000256" key="6">
    <source>
        <dbReference type="ARBA" id="ARBA00023136"/>
    </source>
</evidence>
<feature type="transmembrane region" description="Helical" evidence="8">
    <location>
        <begin position="158"/>
        <end position="181"/>
    </location>
</feature>
<dbReference type="AlphaFoldDB" id="A0A395I2F0"/>
<feature type="transmembrane region" description="Helical" evidence="8">
    <location>
        <begin position="292"/>
        <end position="319"/>
    </location>
</feature>
<dbReference type="Pfam" id="PF07690">
    <property type="entry name" value="MFS_1"/>
    <property type="match status" value="1"/>
</dbReference>
<dbReference type="RefSeq" id="XP_025553506.1">
    <property type="nucleotide sequence ID" value="XM_025699569.1"/>
</dbReference>
<evidence type="ECO:0000256" key="7">
    <source>
        <dbReference type="ARBA" id="ARBA00038459"/>
    </source>
</evidence>
<keyword evidence="11" id="KW-1185">Reference proteome</keyword>
<feature type="transmembrane region" description="Helical" evidence="8">
    <location>
        <begin position="442"/>
        <end position="465"/>
    </location>
</feature>
<dbReference type="Proteomes" id="UP000248961">
    <property type="component" value="Unassembled WGS sequence"/>
</dbReference>
<evidence type="ECO:0000256" key="2">
    <source>
        <dbReference type="ARBA" id="ARBA00022448"/>
    </source>
</evidence>
<dbReference type="EMBL" id="KZ824275">
    <property type="protein sequence ID" value="RAL14352.1"/>
    <property type="molecule type" value="Genomic_DNA"/>
</dbReference>
<dbReference type="OrthoDB" id="5296287at2759"/>
<evidence type="ECO:0000256" key="1">
    <source>
        <dbReference type="ARBA" id="ARBA00004651"/>
    </source>
</evidence>
<evidence type="ECO:0000256" key="3">
    <source>
        <dbReference type="ARBA" id="ARBA00022475"/>
    </source>
</evidence>
<keyword evidence="4 8" id="KW-0812">Transmembrane</keyword>
<feature type="transmembrane region" description="Helical" evidence="8">
    <location>
        <begin position="226"/>
        <end position="251"/>
    </location>
</feature>
<feature type="transmembrane region" description="Helical" evidence="8">
    <location>
        <begin position="339"/>
        <end position="362"/>
    </location>
</feature>
<dbReference type="PANTHER" id="PTHR23502:SF186">
    <property type="entry name" value="MAJOR FACILITATOR SUPERFAMILY (MFS) PROFILE DOMAIN-CONTAINING PROTEIN"/>
    <property type="match status" value="1"/>
</dbReference>
<dbReference type="STRING" id="1450537.A0A395I2F0"/>
<name>A0A395I2F0_ASPHC</name>
<reference evidence="10 11" key="1">
    <citation type="submission" date="2018-02" db="EMBL/GenBank/DDBJ databases">
        <title>The genomes of Aspergillus section Nigri reveals drivers in fungal speciation.</title>
        <authorList>
            <consortium name="DOE Joint Genome Institute"/>
            <person name="Vesth T.C."/>
            <person name="Nybo J."/>
            <person name="Theobald S."/>
            <person name="Brandl J."/>
            <person name="Frisvad J.C."/>
            <person name="Nielsen K.F."/>
            <person name="Lyhne E.K."/>
            <person name="Kogle M.E."/>
            <person name="Kuo A."/>
            <person name="Riley R."/>
            <person name="Clum A."/>
            <person name="Nolan M."/>
            <person name="Lipzen A."/>
            <person name="Salamov A."/>
            <person name="Henrissat B."/>
            <person name="Wiebenga A."/>
            <person name="De vries R.P."/>
            <person name="Grigoriev I.V."/>
            <person name="Mortensen U.H."/>
            <person name="Andersen M.R."/>
            <person name="Baker S.E."/>
        </authorList>
    </citation>
    <scope>NUCLEOTIDE SEQUENCE [LARGE SCALE GENOMIC DNA]</scope>
    <source>
        <strain evidence="10 11">CBS 101889</strain>
    </source>
</reference>
<comment type="similarity">
    <text evidence="7">Belongs to the major facilitator superfamily. DHA1 family. Polyamines/proton antiporter (TC 2.A.1.2.16) subfamily.</text>
</comment>
<sequence length="544" mass="59151">MAPSREYAVLNRKVPFLHMIYDNGYITQDILNHRYEGAGTDSHPYIVTWLADDPRNPMNFRETSKWAINVLATLAALVPALCSSAYSSGLTDLIEEFDVSTEVSLLGSSFFVLGFALGPLLWGAVSEAYGRRNVMLASSVLLTAFSAGAAAAPNMGALVILLFLAGGLGSAAMAVSGGVVADLFPALTRGMAMAAYSGVPFIGGVLGPIIGAVVDVYGGWRWIQGAMAIISAVIALAVFCLLPETYAPVLLDNRAKRLSKATGRVYRSTMAMHGSNERSLGGQLRTILVRPWVLFFCEPIVLLIALYNATVYGILYMSFAAYPIVFQQLRGWSTLDTGLSFIGILVGVLLSIPHIYVSHTRYSRKMARTRHRSTDRLPPEYRLPDAFGASIALPVGLFWFAWTIAPVSIPWIVPILASVPVGYGLFMVSLPCYNYLTDSYTVYAASIMAACMVMVSIFSAVFPLFTDQMYQSLGPRWAASVPAFLALACVPIPFVLYKYGPLIRARCFYAAEADACLDRMLRESYVQVREVQGGQDVGVRSSEI</sequence>
<dbReference type="VEuPathDB" id="FungiDB:BO97DRAFT_466090"/>
<gene>
    <name evidence="10" type="ORF">BO97DRAFT_466090</name>
</gene>
<organism evidence="10 11">
    <name type="scientific">Aspergillus homomorphus (strain CBS 101889)</name>
    <dbReference type="NCBI Taxonomy" id="1450537"/>
    <lineage>
        <taxon>Eukaryota</taxon>
        <taxon>Fungi</taxon>
        <taxon>Dikarya</taxon>
        <taxon>Ascomycota</taxon>
        <taxon>Pezizomycotina</taxon>
        <taxon>Eurotiomycetes</taxon>
        <taxon>Eurotiomycetidae</taxon>
        <taxon>Eurotiales</taxon>
        <taxon>Aspergillaceae</taxon>
        <taxon>Aspergillus</taxon>
        <taxon>Aspergillus subgen. Circumdati</taxon>
    </lineage>
</organism>
<keyword evidence="5 8" id="KW-1133">Transmembrane helix</keyword>
<feature type="transmembrane region" description="Helical" evidence="8">
    <location>
        <begin position="106"/>
        <end position="125"/>
    </location>
</feature>
<dbReference type="GO" id="GO:0022857">
    <property type="term" value="F:transmembrane transporter activity"/>
    <property type="evidence" value="ECO:0007669"/>
    <property type="project" value="InterPro"/>
</dbReference>
<dbReference type="SUPFAM" id="SSF103473">
    <property type="entry name" value="MFS general substrate transporter"/>
    <property type="match status" value="1"/>
</dbReference>
<dbReference type="GeneID" id="37203858"/>
<evidence type="ECO:0000256" key="8">
    <source>
        <dbReference type="SAM" id="Phobius"/>
    </source>
</evidence>
<comment type="subcellular location">
    <subcellularLocation>
        <location evidence="1">Cell membrane</location>
        <topology evidence="1">Multi-pass membrane protein</topology>
    </subcellularLocation>
</comment>
<dbReference type="InterPro" id="IPR011701">
    <property type="entry name" value="MFS"/>
</dbReference>
<protein>
    <submittedName>
        <fullName evidence="10">MFS general substrate transporter</fullName>
    </submittedName>
</protein>
<evidence type="ECO:0000313" key="11">
    <source>
        <dbReference type="Proteomes" id="UP000248961"/>
    </source>
</evidence>
<proteinExistence type="inferred from homology"/>
<feature type="transmembrane region" description="Helical" evidence="8">
    <location>
        <begin position="66"/>
        <end position="86"/>
    </location>
</feature>
<dbReference type="CDD" id="cd17323">
    <property type="entry name" value="MFS_Tpo1_MDR_like"/>
    <property type="match status" value="1"/>
</dbReference>
<evidence type="ECO:0000256" key="5">
    <source>
        <dbReference type="ARBA" id="ARBA00022989"/>
    </source>
</evidence>
<feature type="domain" description="Major facilitator superfamily (MFS) profile" evidence="9">
    <location>
        <begin position="68"/>
        <end position="506"/>
    </location>
</feature>
<dbReference type="InterPro" id="IPR036259">
    <property type="entry name" value="MFS_trans_sf"/>
</dbReference>
<dbReference type="PANTHER" id="PTHR23502">
    <property type="entry name" value="MAJOR FACILITATOR SUPERFAMILY"/>
    <property type="match status" value="1"/>
</dbReference>
<feature type="transmembrane region" description="Helical" evidence="8">
    <location>
        <begin position="477"/>
        <end position="497"/>
    </location>
</feature>
<feature type="transmembrane region" description="Helical" evidence="8">
    <location>
        <begin position="411"/>
        <end position="430"/>
    </location>
</feature>
<keyword evidence="6 8" id="KW-0472">Membrane</keyword>